<dbReference type="InterPro" id="IPR013785">
    <property type="entry name" value="Aldolase_TIM"/>
</dbReference>
<reference evidence="3 4" key="1">
    <citation type="submission" date="2020-01" db="EMBL/GenBank/DDBJ databases">
        <title>Dynamics of blaIMP-6 dissemination in carbapenem resistant Enterobacteriacea isolated from regional surveillance in Osaka, Japan.</title>
        <authorList>
            <person name="Abe R."/>
            <person name="Akeda Y."/>
            <person name="Sugawara Y."/>
            <person name="Yamamoto N."/>
            <person name="Tomono K."/>
            <person name="Takeuchi D."/>
            <person name="Kawahara R."/>
            <person name="Hamada S."/>
        </authorList>
    </citation>
    <scope>NUCLEOTIDE SEQUENCE [LARGE SCALE GENOMIC DNA]</scope>
    <source>
        <strain evidence="3 4">E300</strain>
    </source>
</reference>
<dbReference type="Gene3D" id="3.20.20.70">
    <property type="entry name" value="Aldolase class I"/>
    <property type="match status" value="1"/>
</dbReference>
<dbReference type="SUPFAM" id="SSF51569">
    <property type="entry name" value="Aldolase"/>
    <property type="match status" value="1"/>
</dbReference>
<accession>A0A8S0G3A2</accession>
<protein>
    <recommendedName>
        <fullName evidence="5">Dihydrodipicolinate synthase</fullName>
    </recommendedName>
</protein>
<evidence type="ECO:0000256" key="1">
    <source>
        <dbReference type="ARBA" id="ARBA00023239"/>
    </source>
</evidence>
<dbReference type="GO" id="GO:0019262">
    <property type="term" value="P:N-acetylneuraminate catabolic process"/>
    <property type="evidence" value="ECO:0007669"/>
    <property type="project" value="TreeGrafter"/>
</dbReference>
<keyword evidence="1" id="KW-0456">Lyase</keyword>
<dbReference type="GO" id="GO:0008747">
    <property type="term" value="F:N-acetylneuraminate lyase activity"/>
    <property type="evidence" value="ECO:0007669"/>
    <property type="project" value="TreeGrafter"/>
</dbReference>
<dbReference type="EMBL" id="AP022360">
    <property type="protein sequence ID" value="BBU87216.1"/>
    <property type="molecule type" value="Genomic_DNA"/>
</dbReference>
<evidence type="ECO:0000256" key="2">
    <source>
        <dbReference type="ARBA" id="ARBA00023270"/>
    </source>
</evidence>
<dbReference type="PROSITE" id="PS00665">
    <property type="entry name" value="DHDPS_1"/>
    <property type="match status" value="1"/>
</dbReference>
<dbReference type="Pfam" id="PF00701">
    <property type="entry name" value="DHDPS"/>
    <property type="match status" value="1"/>
</dbReference>
<dbReference type="PRINTS" id="PR00146">
    <property type="entry name" value="DHPICSNTHASE"/>
</dbReference>
<evidence type="ECO:0000313" key="3">
    <source>
        <dbReference type="EMBL" id="BBU87216.1"/>
    </source>
</evidence>
<organism evidence="3 4">
    <name type="scientific">Escherichia coli</name>
    <dbReference type="NCBI Taxonomy" id="562"/>
    <lineage>
        <taxon>Bacteria</taxon>
        <taxon>Pseudomonadati</taxon>
        <taxon>Pseudomonadota</taxon>
        <taxon>Gammaproteobacteria</taxon>
        <taxon>Enterobacterales</taxon>
        <taxon>Enterobacteriaceae</taxon>
        <taxon>Escherichia</taxon>
    </lineage>
</organism>
<dbReference type="AlphaFoldDB" id="A0A8S0G3A2"/>
<evidence type="ECO:0000313" key="4">
    <source>
        <dbReference type="Proteomes" id="UP000467488"/>
    </source>
</evidence>
<gene>
    <name evidence="3" type="ORF">EIMP300_86160</name>
</gene>
<dbReference type="PANTHER" id="PTHR42849">
    <property type="entry name" value="N-ACETYLNEURAMINATE LYASE"/>
    <property type="match status" value="1"/>
</dbReference>
<evidence type="ECO:0008006" key="5">
    <source>
        <dbReference type="Google" id="ProtNLM"/>
    </source>
</evidence>
<name>A0A8S0G3A2_ECOLX</name>
<dbReference type="CDD" id="cd00408">
    <property type="entry name" value="DHDPS-like"/>
    <property type="match status" value="1"/>
</dbReference>
<dbReference type="PANTHER" id="PTHR42849:SF1">
    <property type="entry name" value="N-ACETYLNEURAMINATE LYASE"/>
    <property type="match status" value="1"/>
</dbReference>
<dbReference type="Proteomes" id="UP000467488">
    <property type="component" value="Chromosome"/>
</dbReference>
<dbReference type="GO" id="GO:0005829">
    <property type="term" value="C:cytosol"/>
    <property type="evidence" value="ECO:0007669"/>
    <property type="project" value="TreeGrafter"/>
</dbReference>
<proteinExistence type="predicted"/>
<dbReference type="InterPro" id="IPR020624">
    <property type="entry name" value="Schiff_base-form_aldolases_CS"/>
</dbReference>
<dbReference type="InterPro" id="IPR002220">
    <property type="entry name" value="DapA-like"/>
</dbReference>
<sequence length="105" mass="10947">MLTAFRGIFPPVPTIVDAQGKLDKAGMARMIDHVLENGANGMLILGSGGEFSQFSSQQRKEIAAFCLSHVDGKVPVLVGIACAGTAETIDLGHHAQEHGADGECS</sequence>
<keyword evidence="2" id="KW-0704">Schiff base</keyword>